<keyword evidence="4" id="KW-0378">Hydrolase</keyword>
<name>A0ABP9GMZ7_9ACTN</name>
<dbReference type="GO" id="GO:0004519">
    <property type="term" value="F:endonuclease activity"/>
    <property type="evidence" value="ECO:0007669"/>
    <property type="project" value="UniProtKB-KW"/>
</dbReference>
<dbReference type="Pfam" id="PF00932">
    <property type="entry name" value="LTD"/>
    <property type="match status" value="1"/>
</dbReference>
<dbReference type="RefSeq" id="WP_425584804.1">
    <property type="nucleotide sequence ID" value="NZ_BAABHS010000002.1"/>
</dbReference>
<dbReference type="EMBL" id="BAABHS010000002">
    <property type="protein sequence ID" value="GAA4948642.1"/>
    <property type="molecule type" value="Genomic_DNA"/>
</dbReference>
<feature type="domain" description="LTD" evidence="3">
    <location>
        <begin position="12"/>
        <end position="151"/>
    </location>
</feature>
<keyword evidence="2" id="KW-0732">Signal</keyword>
<organism evidence="4 5">
    <name type="scientific">Yinghuangia aomiensis</name>
    <dbReference type="NCBI Taxonomy" id="676205"/>
    <lineage>
        <taxon>Bacteria</taxon>
        <taxon>Bacillati</taxon>
        <taxon>Actinomycetota</taxon>
        <taxon>Actinomycetes</taxon>
        <taxon>Kitasatosporales</taxon>
        <taxon>Streptomycetaceae</taxon>
        <taxon>Yinghuangia</taxon>
    </lineage>
</organism>
<dbReference type="PROSITE" id="PS51841">
    <property type="entry name" value="LTD"/>
    <property type="match status" value="1"/>
</dbReference>
<comment type="caution">
    <text evidence="4">The sequence shown here is derived from an EMBL/GenBank/DDBJ whole genome shotgun (WGS) entry which is preliminary data.</text>
</comment>
<sequence length="806" mass="83938">MLAVSPVLIAAHPAAAAPSPDVLVAEVYGGGGNAGAALTHDFVELVNKSAAAVDLTGWTVQYRSATAAAGTAWQATALTGSIAPGGRLLVAEAKGQNGTVALPTPDVAGSIAMSATAGTVAVAATADRLTCSTPDECAADTRIRDVVGYGNAAVREGSPATGASNGAAVARDASSDDTDDNAADFTAGAPTPVNARGEVPGTPGGEPAPTARIHDIQGTTRVSPKNGAQVSAVPGIVTAIRPFGSSRGFWIQDPQPDDDPRTSEGLFVFTGNATPQGVALGDAVTVTGKVEEYYPGSADAAPQSLTELTGASWTVASSGNPLPAAVVLDAASVPDVYTQDGAPDTLPLQPSAYALDFYESLESERVQVADTRVVGATNTHGELWVTTEPGQNPTAGGGTLYGSYTAQNPGRIKVASLIPFAERPFPTANVGDTLSGPTAGPMTYDSFGGYGIAATTLGNLTSAGRTPEVTRDQKTTELAVATYNVENLSPKDTQAKFDRLARSIVTNLATPDIVALEEIQDNSGPDDDGTVAADQTLSRLVAAISAAGGPAYQWRSIAPQDGKDGGQPGGNIRTAFLFDPKRVQFVDRPGGDATTAVDVRKTWYGQTQLTASPGRVAPTDEAWANSRKPLAAEFLFRGRTVFVIANHFASKGGDQALDSRFQPPTRTSEVQRVRQAAVLHDFVSKLLASDPKANLVVLGDLNDFAFSPALRQLTSDGSLRSLVTTLPADEQYGYVYNGNSQVLDHVLTSPRITRFEYDIVHVNAEFADQASDHDPQVLRMRPSTGNDFLDAIDRLFEDWLDRHPPQ</sequence>
<dbReference type="CDD" id="cd04486">
    <property type="entry name" value="YhcR_OBF_like"/>
    <property type="match status" value="1"/>
</dbReference>
<evidence type="ECO:0000259" key="3">
    <source>
        <dbReference type="PROSITE" id="PS51841"/>
    </source>
</evidence>
<dbReference type="Proteomes" id="UP001500466">
    <property type="component" value="Unassembled WGS sequence"/>
</dbReference>
<evidence type="ECO:0000256" key="2">
    <source>
        <dbReference type="SAM" id="SignalP"/>
    </source>
</evidence>
<reference evidence="5" key="1">
    <citation type="journal article" date="2019" name="Int. J. Syst. Evol. Microbiol.">
        <title>The Global Catalogue of Microorganisms (GCM) 10K type strain sequencing project: providing services to taxonomists for standard genome sequencing and annotation.</title>
        <authorList>
            <consortium name="The Broad Institute Genomics Platform"/>
            <consortium name="The Broad Institute Genome Sequencing Center for Infectious Disease"/>
            <person name="Wu L."/>
            <person name="Ma J."/>
        </authorList>
    </citation>
    <scope>NUCLEOTIDE SEQUENCE [LARGE SCALE GENOMIC DNA]</scope>
    <source>
        <strain evidence="5">JCM 17986</strain>
    </source>
</reference>
<evidence type="ECO:0000313" key="4">
    <source>
        <dbReference type="EMBL" id="GAA4948642.1"/>
    </source>
</evidence>
<dbReference type="Pfam" id="PF03372">
    <property type="entry name" value="Exo_endo_phos"/>
    <property type="match status" value="1"/>
</dbReference>
<feature type="compositionally biased region" description="Low complexity" evidence="1">
    <location>
        <begin position="197"/>
        <end position="211"/>
    </location>
</feature>
<feature type="signal peptide" evidence="2">
    <location>
        <begin position="1"/>
        <end position="16"/>
    </location>
</feature>
<proteinExistence type="predicted"/>
<dbReference type="InterPro" id="IPR001322">
    <property type="entry name" value="Lamin_tail_dom"/>
</dbReference>
<accession>A0ABP9GMZ7</accession>
<gene>
    <name evidence="4" type="ORF">GCM10023205_06000</name>
</gene>
<feature type="chain" id="PRO_5045943696" evidence="2">
    <location>
        <begin position="17"/>
        <end position="806"/>
    </location>
</feature>
<keyword evidence="5" id="KW-1185">Reference proteome</keyword>
<keyword evidence="4" id="KW-0255">Endonuclease</keyword>
<dbReference type="SUPFAM" id="SSF56219">
    <property type="entry name" value="DNase I-like"/>
    <property type="match status" value="1"/>
</dbReference>
<evidence type="ECO:0000313" key="5">
    <source>
        <dbReference type="Proteomes" id="UP001500466"/>
    </source>
</evidence>
<protein>
    <submittedName>
        <fullName evidence="4">Endonuclease/exonuclease/phosphatase family protein</fullName>
    </submittedName>
</protein>
<dbReference type="CDD" id="cd10283">
    <property type="entry name" value="MnuA_DNase1-like"/>
    <property type="match status" value="1"/>
</dbReference>
<dbReference type="PANTHER" id="PTHR42834:SF1">
    <property type="entry name" value="ENDONUCLEASE_EXONUCLEASE_PHOSPHATASE FAMILY PROTEIN (AFU_ORTHOLOGUE AFUA_3G09210)"/>
    <property type="match status" value="1"/>
</dbReference>
<keyword evidence="4" id="KW-0540">Nuclease</keyword>
<dbReference type="Gene3D" id="3.60.10.10">
    <property type="entry name" value="Endonuclease/exonuclease/phosphatase"/>
    <property type="match status" value="1"/>
</dbReference>
<feature type="region of interest" description="Disordered" evidence="1">
    <location>
        <begin position="155"/>
        <end position="212"/>
    </location>
</feature>
<dbReference type="InterPro" id="IPR005135">
    <property type="entry name" value="Endo/exonuclease/phosphatase"/>
</dbReference>
<evidence type="ECO:0000256" key="1">
    <source>
        <dbReference type="SAM" id="MobiDB-lite"/>
    </source>
</evidence>
<dbReference type="InterPro" id="IPR036691">
    <property type="entry name" value="Endo/exonu/phosph_ase_sf"/>
</dbReference>
<dbReference type="PANTHER" id="PTHR42834">
    <property type="entry name" value="ENDONUCLEASE/EXONUCLEASE/PHOSPHATASE FAMILY PROTEIN (AFU_ORTHOLOGUE AFUA_3G09210)"/>
    <property type="match status" value="1"/>
</dbReference>